<feature type="compositionally biased region" description="Polar residues" evidence="1">
    <location>
        <begin position="32"/>
        <end position="45"/>
    </location>
</feature>
<sequence length="59" mass="6665">MIPSFFDNFHSDFNLSADDLSYKDIFSESELSKTTTDLSDKSQSSEAEDKINDSHTVLN</sequence>
<name>A0A3M7R2Y1_BRAPC</name>
<proteinExistence type="predicted"/>
<evidence type="ECO:0000313" key="3">
    <source>
        <dbReference type="Proteomes" id="UP000276133"/>
    </source>
</evidence>
<keyword evidence="3" id="KW-1185">Reference proteome</keyword>
<reference evidence="2 3" key="1">
    <citation type="journal article" date="2018" name="Sci. Rep.">
        <title>Genomic signatures of local adaptation to the degree of environmental predictability in rotifers.</title>
        <authorList>
            <person name="Franch-Gras L."/>
            <person name="Hahn C."/>
            <person name="Garcia-Roger E.M."/>
            <person name="Carmona M.J."/>
            <person name="Serra M."/>
            <person name="Gomez A."/>
        </authorList>
    </citation>
    <scope>NUCLEOTIDE SEQUENCE [LARGE SCALE GENOMIC DNA]</scope>
    <source>
        <strain evidence="2">HYR1</strain>
    </source>
</reference>
<protein>
    <submittedName>
        <fullName evidence="2">Uncharacterized protein</fullName>
    </submittedName>
</protein>
<accession>A0A3M7R2Y1</accession>
<dbReference type="AlphaFoldDB" id="A0A3M7R2Y1"/>
<evidence type="ECO:0000256" key="1">
    <source>
        <dbReference type="SAM" id="MobiDB-lite"/>
    </source>
</evidence>
<evidence type="ECO:0000313" key="2">
    <source>
        <dbReference type="EMBL" id="RNA17933.1"/>
    </source>
</evidence>
<comment type="caution">
    <text evidence="2">The sequence shown here is derived from an EMBL/GenBank/DDBJ whole genome shotgun (WGS) entry which is preliminary data.</text>
</comment>
<dbReference type="EMBL" id="REGN01004340">
    <property type="protein sequence ID" value="RNA17933.1"/>
    <property type="molecule type" value="Genomic_DNA"/>
</dbReference>
<organism evidence="2 3">
    <name type="scientific">Brachionus plicatilis</name>
    <name type="common">Marine rotifer</name>
    <name type="synonym">Brachionus muelleri</name>
    <dbReference type="NCBI Taxonomy" id="10195"/>
    <lineage>
        <taxon>Eukaryota</taxon>
        <taxon>Metazoa</taxon>
        <taxon>Spiralia</taxon>
        <taxon>Gnathifera</taxon>
        <taxon>Rotifera</taxon>
        <taxon>Eurotatoria</taxon>
        <taxon>Monogononta</taxon>
        <taxon>Pseudotrocha</taxon>
        <taxon>Ploima</taxon>
        <taxon>Brachionidae</taxon>
        <taxon>Brachionus</taxon>
    </lineage>
</organism>
<feature type="region of interest" description="Disordered" evidence="1">
    <location>
        <begin position="31"/>
        <end position="59"/>
    </location>
</feature>
<gene>
    <name evidence="2" type="ORF">BpHYR1_031042</name>
</gene>
<dbReference type="Proteomes" id="UP000276133">
    <property type="component" value="Unassembled WGS sequence"/>
</dbReference>